<dbReference type="RefSeq" id="WP_345264636.1">
    <property type="nucleotide sequence ID" value="NZ_BAABIM010000002.1"/>
</dbReference>
<gene>
    <name evidence="2" type="ORF">GCM10023226_16580</name>
</gene>
<reference evidence="3" key="1">
    <citation type="journal article" date="2019" name="Int. J. Syst. Evol. Microbiol.">
        <title>The Global Catalogue of Microorganisms (GCM) 10K type strain sequencing project: providing services to taxonomists for standard genome sequencing and annotation.</title>
        <authorList>
            <consortium name="The Broad Institute Genomics Platform"/>
            <consortium name="The Broad Institute Genome Sequencing Center for Infectious Disease"/>
            <person name="Wu L."/>
            <person name="Ma J."/>
        </authorList>
    </citation>
    <scope>NUCLEOTIDE SEQUENCE [LARGE SCALE GENOMIC DNA]</scope>
    <source>
        <strain evidence="3">JCM 18127</strain>
    </source>
</reference>
<organism evidence="2 3">
    <name type="scientific">Nocardioides nanhaiensis</name>
    <dbReference type="NCBI Taxonomy" id="1476871"/>
    <lineage>
        <taxon>Bacteria</taxon>
        <taxon>Bacillati</taxon>
        <taxon>Actinomycetota</taxon>
        <taxon>Actinomycetes</taxon>
        <taxon>Propionibacteriales</taxon>
        <taxon>Nocardioidaceae</taxon>
        <taxon>Nocardioides</taxon>
    </lineage>
</organism>
<name>A0ABP8W3X5_9ACTN</name>
<evidence type="ECO:0000313" key="2">
    <source>
        <dbReference type="EMBL" id="GAA4680070.1"/>
    </source>
</evidence>
<sequence>MSGRHTLVLFPGRHHAVTRFQVQRLREITAGGPAAGALVVWAITSANHGSTRRNPLPGHRREALVTQVITASDLPGVVVPVPDVPSHPRFSELVTTTVGTSLPHLPEVTPATTLVACSTPAVAAEYAARGFTVVGVEDTVEPRATGPWQVVEMLAAGDPSWSGVAHPETVRFYERYDVVSAVPALFADPVVSDDGDLTETRDYRTYKAAFENAARRKLEIVGPHLRPGRLLDIGCASGGLLELVAGEPAFAESDLFGVDVARPLLAEAEHKKASGAFANPNVWFLRANILSGPVMPERSVDCSVSLALTHEVFSYGAGRPDVELFAQRVLDHTRPGGVWVNSDVVGPEDPDRAVVLTLRTDDGAPLAAPRTDLDGLDREGVAAVVEGLSTDARMVQFAHDFPRLSGADWRAEPLGEGRWRLRLADAMEFLTTKDYTDNWLSECHEQFCGLSPTGWEELLTGVGFTLRPGSGGTRNDWLVEHRFAPCAALADAVTGEPVDWPVTHVLTVAERPLG</sequence>
<dbReference type="InterPro" id="IPR029063">
    <property type="entry name" value="SAM-dependent_MTases_sf"/>
</dbReference>
<dbReference type="Gene3D" id="3.40.50.150">
    <property type="entry name" value="Vaccinia Virus protein VP39"/>
    <property type="match status" value="1"/>
</dbReference>
<dbReference type="EMBL" id="BAABIM010000002">
    <property type="protein sequence ID" value="GAA4680070.1"/>
    <property type="molecule type" value="Genomic_DNA"/>
</dbReference>
<accession>A0ABP8W3X5</accession>
<comment type="caution">
    <text evidence="2">The sequence shown here is derived from an EMBL/GenBank/DDBJ whole genome shotgun (WGS) entry which is preliminary data.</text>
</comment>
<dbReference type="InterPro" id="IPR041698">
    <property type="entry name" value="Methyltransf_25"/>
</dbReference>
<evidence type="ECO:0000313" key="3">
    <source>
        <dbReference type="Proteomes" id="UP001500621"/>
    </source>
</evidence>
<dbReference type="Pfam" id="PF13649">
    <property type="entry name" value="Methyltransf_25"/>
    <property type="match status" value="1"/>
</dbReference>
<feature type="domain" description="Methyltransferase" evidence="1">
    <location>
        <begin position="231"/>
        <end position="337"/>
    </location>
</feature>
<evidence type="ECO:0000259" key="1">
    <source>
        <dbReference type="Pfam" id="PF13649"/>
    </source>
</evidence>
<keyword evidence="3" id="KW-1185">Reference proteome</keyword>
<dbReference type="Proteomes" id="UP001500621">
    <property type="component" value="Unassembled WGS sequence"/>
</dbReference>
<protein>
    <recommendedName>
        <fullName evidence="1">Methyltransferase domain-containing protein</fullName>
    </recommendedName>
</protein>
<dbReference type="SUPFAM" id="SSF53335">
    <property type="entry name" value="S-adenosyl-L-methionine-dependent methyltransferases"/>
    <property type="match status" value="1"/>
</dbReference>
<proteinExistence type="predicted"/>
<dbReference type="CDD" id="cd02440">
    <property type="entry name" value="AdoMet_MTases"/>
    <property type="match status" value="1"/>
</dbReference>